<dbReference type="EMBL" id="ABFC01000140">
    <property type="protein sequence ID" value="EFA29409.1"/>
    <property type="molecule type" value="Genomic_DNA"/>
</dbReference>
<proteinExistence type="predicted"/>
<dbReference type="AlphaFoldDB" id="A0A7G2K2U4"/>
<comment type="caution">
    <text evidence="1">The sequence shown here is derived from an EMBL/GenBank/DDBJ whole genome shotgun (WGS) entry which is preliminary data.</text>
</comment>
<feature type="non-terminal residue" evidence="1">
    <location>
        <position position="1"/>
    </location>
</feature>
<evidence type="ECO:0000313" key="1">
    <source>
        <dbReference type="EMBL" id="EFA29409.1"/>
    </source>
</evidence>
<organism evidence="1">
    <name type="scientific">Haemophilus influenzae HK1212</name>
    <dbReference type="NCBI Taxonomy" id="456482"/>
    <lineage>
        <taxon>Bacteria</taxon>
        <taxon>Pseudomonadati</taxon>
        <taxon>Pseudomonadota</taxon>
        <taxon>Gammaproteobacteria</taxon>
        <taxon>Pasteurellales</taxon>
        <taxon>Pasteurellaceae</taxon>
        <taxon>Haemophilus</taxon>
    </lineage>
</organism>
<reference evidence="1" key="1">
    <citation type="journal article" date="2010" name="Genomics">
        <title>Tracing phylogenomic events leading to diversity of Haemophilus influenzae and the emergence of Brazilian Purpuric Fever (BPF)-associated clones.</title>
        <authorList>
            <person name="Papazisi L."/>
            <person name="Ratnayake S."/>
            <person name="Remortel B.G."/>
            <person name="Bock G.R."/>
            <person name="Liang W."/>
            <person name="Saeed A.I."/>
            <person name="Liu J."/>
            <person name="Fleischmann R.D."/>
            <person name="Kilian M."/>
            <person name="Peterson S.N."/>
        </authorList>
    </citation>
    <scope>NUCLEOTIDE SEQUENCE [LARGE SCALE GENOMIC DNA]</scope>
    <source>
        <strain evidence="1">HK1212</strain>
    </source>
</reference>
<protein>
    <submittedName>
        <fullName evidence="1">Uncharacterized protein</fullName>
    </submittedName>
</protein>
<name>A0A7G2K2U4_HAEIF</name>
<gene>
    <name evidence="1" type="ORF">HAINFHK1212_1199</name>
</gene>
<accession>A0A7G2K2U4</accession>
<sequence length="30" mass="3431">NLKNFTTVRRCVRCIIGIFKALASTFCKNI</sequence>